<comment type="similarity">
    <text evidence="2">Belongs to the outer membrane factor (OMF) (TC 1.B.17) family.</text>
</comment>
<dbReference type="GO" id="GO:0015288">
    <property type="term" value="F:porin activity"/>
    <property type="evidence" value="ECO:0007669"/>
    <property type="project" value="TreeGrafter"/>
</dbReference>
<evidence type="ECO:0000256" key="5">
    <source>
        <dbReference type="ARBA" id="ARBA00022692"/>
    </source>
</evidence>
<dbReference type="GO" id="GO:0009279">
    <property type="term" value="C:cell outer membrane"/>
    <property type="evidence" value="ECO:0007669"/>
    <property type="project" value="UniProtKB-SubCell"/>
</dbReference>
<keyword evidence="4" id="KW-1134">Transmembrane beta strand</keyword>
<keyword evidence="10" id="KW-1185">Reference proteome</keyword>
<dbReference type="GO" id="GO:0015562">
    <property type="term" value="F:efflux transmembrane transporter activity"/>
    <property type="evidence" value="ECO:0007669"/>
    <property type="project" value="InterPro"/>
</dbReference>
<evidence type="ECO:0000313" key="9">
    <source>
        <dbReference type="EMBL" id="GEM76403.1"/>
    </source>
</evidence>
<dbReference type="OrthoDB" id="6396237at2"/>
<evidence type="ECO:0000256" key="4">
    <source>
        <dbReference type="ARBA" id="ARBA00022452"/>
    </source>
</evidence>
<evidence type="ECO:0000313" key="10">
    <source>
        <dbReference type="Proteomes" id="UP000321922"/>
    </source>
</evidence>
<dbReference type="InterPro" id="IPR051906">
    <property type="entry name" value="TolC-like"/>
</dbReference>
<evidence type="ECO:0000256" key="6">
    <source>
        <dbReference type="ARBA" id="ARBA00023136"/>
    </source>
</evidence>
<comment type="subcellular location">
    <subcellularLocation>
        <location evidence="1">Cell outer membrane</location>
    </subcellularLocation>
</comment>
<evidence type="ECO:0000256" key="7">
    <source>
        <dbReference type="ARBA" id="ARBA00023237"/>
    </source>
</evidence>
<keyword evidence="8" id="KW-1133">Transmembrane helix</keyword>
<dbReference type="Proteomes" id="UP000321922">
    <property type="component" value="Unassembled WGS sequence"/>
</dbReference>
<evidence type="ECO:0000256" key="3">
    <source>
        <dbReference type="ARBA" id="ARBA00022448"/>
    </source>
</evidence>
<name>A0A511QGG6_9VIBR</name>
<dbReference type="SUPFAM" id="SSF56954">
    <property type="entry name" value="Outer membrane efflux proteins (OEP)"/>
    <property type="match status" value="1"/>
</dbReference>
<proteinExistence type="inferred from homology"/>
<dbReference type="EMBL" id="BJXJ01000024">
    <property type="protein sequence ID" value="GEM76403.1"/>
    <property type="molecule type" value="Genomic_DNA"/>
</dbReference>
<protein>
    <submittedName>
        <fullName evidence="9">Membrane protein</fullName>
    </submittedName>
</protein>
<dbReference type="PANTHER" id="PTHR30026:SF20">
    <property type="entry name" value="OUTER MEMBRANE PROTEIN TOLC"/>
    <property type="match status" value="1"/>
</dbReference>
<gene>
    <name evidence="9" type="ORF">VSA01S_25150</name>
</gene>
<accession>A0A511QGG6</accession>
<evidence type="ECO:0000256" key="2">
    <source>
        <dbReference type="ARBA" id="ARBA00007613"/>
    </source>
</evidence>
<reference evidence="9 10" key="1">
    <citation type="submission" date="2019-07" db="EMBL/GenBank/DDBJ databases">
        <title>Whole genome shotgun sequence of Vibrio sagamiensis NBRC 104589.</title>
        <authorList>
            <person name="Hosoyama A."/>
            <person name="Uohara A."/>
            <person name="Ohji S."/>
            <person name="Ichikawa N."/>
        </authorList>
    </citation>
    <scope>NUCLEOTIDE SEQUENCE [LARGE SCALE GENOMIC DNA]</scope>
    <source>
        <strain evidence="9 10">NBRC 104589</strain>
    </source>
</reference>
<evidence type="ECO:0000256" key="8">
    <source>
        <dbReference type="SAM" id="Phobius"/>
    </source>
</evidence>
<dbReference type="RefSeq" id="WP_039982868.1">
    <property type="nucleotide sequence ID" value="NZ_BAOJ01000143.1"/>
</dbReference>
<keyword evidence="6 8" id="KW-0472">Membrane</keyword>
<sequence>MIKQPIIVWYSFLVIMMVSLSTSSFALSLEEAWKGAEVTAPSYQKSLLGVKRSEVVVQQYQSNLLPSVQVSASENWSESGGDSNRYGISLSQNIWDSNLWSELDHAKAQYLQSKLELTQAQNNLALKVIQAYLDVASAQSSLELAKTKLRDGKKLHQIIQARFLAGKIKSVDVEESNATLLASQNNVLTAKADLLIKHTELSSLVNQDFEKVNLIRTNIDKPPAMFVEKQEAWLKLAKDNSPELLVEIQKVKARKIAKESAETGYYPKVTGSLGYNDSDLQDHGELNAGVSLNLPLDLNGSMAARVDEASLNLLMAKQSLREVEINIKKRVMQAYSQVGLNWSQVLVAYELVKSREKVLNSKKTLYKAGRLELSDVINAHDRFYEAKNSLQINLNRYWRERVNLLNTVGKLDEQAIQLLTMAFQ</sequence>
<feature type="transmembrane region" description="Helical" evidence="8">
    <location>
        <begin position="7"/>
        <end position="29"/>
    </location>
</feature>
<dbReference type="Pfam" id="PF02321">
    <property type="entry name" value="OEP"/>
    <property type="match status" value="2"/>
</dbReference>
<dbReference type="GO" id="GO:1990281">
    <property type="term" value="C:efflux pump complex"/>
    <property type="evidence" value="ECO:0007669"/>
    <property type="project" value="TreeGrafter"/>
</dbReference>
<dbReference type="PANTHER" id="PTHR30026">
    <property type="entry name" value="OUTER MEMBRANE PROTEIN TOLC"/>
    <property type="match status" value="1"/>
</dbReference>
<keyword evidence="3" id="KW-0813">Transport</keyword>
<evidence type="ECO:0000256" key="1">
    <source>
        <dbReference type="ARBA" id="ARBA00004442"/>
    </source>
</evidence>
<keyword evidence="5 8" id="KW-0812">Transmembrane</keyword>
<dbReference type="Gene3D" id="1.20.1600.10">
    <property type="entry name" value="Outer membrane efflux proteins (OEP)"/>
    <property type="match status" value="1"/>
</dbReference>
<keyword evidence="7" id="KW-0998">Cell outer membrane</keyword>
<organism evidence="9 10">
    <name type="scientific">Vibrio sagamiensis NBRC 104589</name>
    <dbReference type="NCBI Taxonomy" id="1219064"/>
    <lineage>
        <taxon>Bacteria</taxon>
        <taxon>Pseudomonadati</taxon>
        <taxon>Pseudomonadota</taxon>
        <taxon>Gammaproteobacteria</taxon>
        <taxon>Vibrionales</taxon>
        <taxon>Vibrionaceae</taxon>
        <taxon>Vibrio</taxon>
    </lineage>
</organism>
<dbReference type="InterPro" id="IPR003423">
    <property type="entry name" value="OMP_efflux"/>
</dbReference>
<dbReference type="AlphaFoldDB" id="A0A511QGG6"/>
<comment type="caution">
    <text evidence="9">The sequence shown here is derived from an EMBL/GenBank/DDBJ whole genome shotgun (WGS) entry which is preliminary data.</text>
</comment>